<comment type="caution">
    <text evidence="8">The sequence shown here is derived from an EMBL/GenBank/DDBJ whole genome shotgun (WGS) entry which is preliminary data.</text>
</comment>
<dbReference type="GO" id="GO:0005576">
    <property type="term" value="C:extracellular region"/>
    <property type="evidence" value="ECO:0007669"/>
    <property type="project" value="TreeGrafter"/>
</dbReference>
<feature type="signal peptide" evidence="6">
    <location>
        <begin position="1"/>
        <end position="19"/>
    </location>
</feature>
<keyword evidence="3 5" id="KW-0326">Glycosidase</keyword>
<dbReference type="PANTHER" id="PTHR31297">
    <property type="entry name" value="GLUCAN ENDO-1,6-BETA-GLUCOSIDASE B"/>
    <property type="match status" value="1"/>
</dbReference>
<evidence type="ECO:0000256" key="5">
    <source>
        <dbReference type="RuleBase" id="RU361153"/>
    </source>
</evidence>
<evidence type="ECO:0000256" key="3">
    <source>
        <dbReference type="ARBA" id="ARBA00023295"/>
    </source>
</evidence>
<sequence length="411" mass="44664">MKWVGKALLAALAADIASGLPLETRDFAYGSTPVRGVNIGGWLVLEPWITPSIFNQFGTSVVDEYTLTKQIPNAGDILRSHWDSFVSLGDFQKIADNGFNSVRIPIGYWAFQKYDGDPYIQGAADYLDQGIAWARQTGLKVWIDLHGAPLSQNGQDNSGQRTSTPGWTSGDSVGATLDVIGKIASKYGGSDYADVISGIELLNEPKLSALPGGKGATQQYYQSGFDTVRKAGQAPVVIQDGLAAPSSWNGFLTGQGTSGAIVDHHEYQVFNNELVAMTPEEHVGFVYSNAASWAQGHDKFVVVGEWTAAMTDCAPAINGWGIGARYDGTYSTRNADGSYSSSNYVGSCATINFIDQWSQYNKDTTRNYISAQISVFEKQVQGWFFWNFKTEATAEWDLFRLIDAGVWPGLS</sequence>
<name>A0AA38XNJ4_9EURO</name>
<organism evidence="8 9">
    <name type="scientific">Cladophialophora chaetospira</name>
    <dbReference type="NCBI Taxonomy" id="386627"/>
    <lineage>
        <taxon>Eukaryota</taxon>
        <taxon>Fungi</taxon>
        <taxon>Dikarya</taxon>
        <taxon>Ascomycota</taxon>
        <taxon>Pezizomycotina</taxon>
        <taxon>Eurotiomycetes</taxon>
        <taxon>Chaetothyriomycetidae</taxon>
        <taxon>Chaetothyriales</taxon>
        <taxon>Herpotrichiellaceae</taxon>
        <taxon>Cladophialophora</taxon>
    </lineage>
</organism>
<keyword evidence="4" id="KW-0961">Cell wall biogenesis/degradation</keyword>
<evidence type="ECO:0000256" key="1">
    <source>
        <dbReference type="ARBA" id="ARBA00005641"/>
    </source>
</evidence>
<keyword evidence="2 5" id="KW-0378">Hydrolase</keyword>
<dbReference type="InterPro" id="IPR050386">
    <property type="entry name" value="Glycosyl_hydrolase_5"/>
</dbReference>
<dbReference type="Proteomes" id="UP001172673">
    <property type="component" value="Unassembled WGS sequence"/>
</dbReference>
<feature type="domain" description="Glycoside hydrolase family 5" evidence="7">
    <location>
        <begin position="91"/>
        <end position="320"/>
    </location>
</feature>
<accession>A0AA38XNJ4</accession>
<dbReference type="AlphaFoldDB" id="A0AA38XNJ4"/>
<evidence type="ECO:0000256" key="6">
    <source>
        <dbReference type="SAM" id="SignalP"/>
    </source>
</evidence>
<dbReference type="EMBL" id="JAPDRK010000001">
    <property type="protein sequence ID" value="KAJ9616712.1"/>
    <property type="molecule type" value="Genomic_DNA"/>
</dbReference>
<keyword evidence="9" id="KW-1185">Reference proteome</keyword>
<dbReference type="GO" id="GO:0009251">
    <property type="term" value="P:glucan catabolic process"/>
    <property type="evidence" value="ECO:0007669"/>
    <property type="project" value="TreeGrafter"/>
</dbReference>
<comment type="similarity">
    <text evidence="1 5">Belongs to the glycosyl hydrolase 5 (cellulase A) family.</text>
</comment>
<dbReference type="EC" id="3.2.1.58" evidence="8"/>
<dbReference type="GO" id="GO:0071555">
    <property type="term" value="P:cell wall organization"/>
    <property type="evidence" value="ECO:0007669"/>
    <property type="project" value="UniProtKB-KW"/>
</dbReference>
<dbReference type="SUPFAM" id="SSF51445">
    <property type="entry name" value="(Trans)glycosidases"/>
    <property type="match status" value="1"/>
</dbReference>
<evidence type="ECO:0000256" key="4">
    <source>
        <dbReference type="ARBA" id="ARBA00023316"/>
    </source>
</evidence>
<protein>
    <submittedName>
        <fullName evidence="8">Glucan exo-1,3-beta-glucosidase</fullName>
        <ecNumber evidence="8">3.2.1.58</ecNumber>
    </submittedName>
</protein>
<dbReference type="GO" id="GO:0004338">
    <property type="term" value="F:glucan exo-1,3-beta-glucosidase activity"/>
    <property type="evidence" value="ECO:0007669"/>
    <property type="project" value="UniProtKB-EC"/>
</dbReference>
<feature type="chain" id="PRO_5041212119" evidence="6">
    <location>
        <begin position="20"/>
        <end position="411"/>
    </location>
</feature>
<proteinExistence type="inferred from homology"/>
<dbReference type="Pfam" id="PF00150">
    <property type="entry name" value="Cellulase"/>
    <property type="match status" value="1"/>
</dbReference>
<dbReference type="GO" id="GO:0009986">
    <property type="term" value="C:cell surface"/>
    <property type="evidence" value="ECO:0007669"/>
    <property type="project" value="TreeGrafter"/>
</dbReference>
<dbReference type="InterPro" id="IPR017853">
    <property type="entry name" value="GH"/>
</dbReference>
<keyword evidence="6" id="KW-0732">Signal</keyword>
<dbReference type="InterPro" id="IPR001547">
    <property type="entry name" value="Glyco_hydro_5"/>
</dbReference>
<evidence type="ECO:0000259" key="7">
    <source>
        <dbReference type="Pfam" id="PF00150"/>
    </source>
</evidence>
<gene>
    <name evidence="8" type="primary">EXG2</name>
    <name evidence="8" type="ORF">H2200_000431</name>
</gene>
<dbReference type="Gene3D" id="3.20.20.80">
    <property type="entry name" value="Glycosidases"/>
    <property type="match status" value="1"/>
</dbReference>
<reference evidence="8" key="1">
    <citation type="submission" date="2022-10" db="EMBL/GenBank/DDBJ databases">
        <title>Culturing micro-colonial fungi from biological soil crusts in the Mojave desert and describing Neophaeococcomyces mojavensis, and introducing the new genera and species Taxawa tesnikishii.</title>
        <authorList>
            <person name="Kurbessoian T."/>
            <person name="Stajich J.E."/>
        </authorList>
    </citation>
    <scope>NUCLEOTIDE SEQUENCE</scope>
    <source>
        <strain evidence="8">TK_41</strain>
    </source>
</reference>
<evidence type="ECO:0000313" key="8">
    <source>
        <dbReference type="EMBL" id="KAJ9616712.1"/>
    </source>
</evidence>
<dbReference type="PANTHER" id="PTHR31297:SF8">
    <property type="entry name" value="GLYCOSIDE HYDROLASE FAMILY 5 DOMAIN-CONTAINING PROTEIN"/>
    <property type="match status" value="1"/>
</dbReference>
<evidence type="ECO:0000256" key="2">
    <source>
        <dbReference type="ARBA" id="ARBA00022801"/>
    </source>
</evidence>
<evidence type="ECO:0000313" key="9">
    <source>
        <dbReference type="Proteomes" id="UP001172673"/>
    </source>
</evidence>